<feature type="compositionally biased region" description="Low complexity" evidence="8">
    <location>
        <begin position="757"/>
        <end position="768"/>
    </location>
</feature>
<feature type="compositionally biased region" description="Low complexity" evidence="8">
    <location>
        <begin position="678"/>
        <end position="703"/>
    </location>
</feature>
<dbReference type="GO" id="GO:0005507">
    <property type="term" value="F:copper ion binding"/>
    <property type="evidence" value="ECO:0007669"/>
    <property type="project" value="InterPro"/>
</dbReference>
<evidence type="ECO:0000313" key="10">
    <source>
        <dbReference type="EMBL" id="WWC90482.1"/>
    </source>
</evidence>
<organism evidence="10 11">
    <name type="scientific">Kwoniella dendrophila CBS 6074</name>
    <dbReference type="NCBI Taxonomy" id="1295534"/>
    <lineage>
        <taxon>Eukaryota</taxon>
        <taxon>Fungi</taxon>
        <taxon>Dikarya</taxon>
        <taxon>Basidiomycota</taxon>
        <taxon>Agaricomycotina</taxon>
        <taxon>Tremellomycetes</taxon>
        <taxon>Tremellales</taxon>
        <taxon>Cryptococcaceae</taxon>
        <taxon>Kwoniella</taxon>
    </lineage>
</organism>
<dbReference type="PANTHER" id="PTHR28088">
    <property type="entry name" value="TRANSCRIPTIONAL ACTIVATOR HAA1-RELATED"/>
    <property type="match status" value="1"/>
</dbReference>
<feature type="compositionally biased region" description="Polar residues" evidence="8">
    <location>
        <begin position="566"/>
        <end position="592"/>
    </location>
</feature>
<reference evidence="10 11" key="1">
    <citation type="submission" date="2024-01" db="EMBL/GenBank/DDBJ databases">
        <title>Comparative genomics of Cryptococcus and Kwoniella reveals pathogenesis evolution and contrasting modes of karyotype evolution via chromosome fusion or intercentromeric recombination.</title>
        <authorList>
            <person name="Coelho M.A."/>
            <person name="David-Palma M."/>
            <person name="Shea T."/>
            <person name="Bowers K."/>
            <person name="McGinley-Smith S."/>
            <person name="Mohammad A.W."/>
            <person name="Gnirke A."/>
            <person name="Yurkov A.M."/>
            <person name="Nowrousian M."/>
            <person name="Sun S."/>
            <person name="Cuomo C.A."/>
            <person name="Heitman J."/>
        </authorList>
    </citation>
    <scope>NUCLEOTIDE SEQUENCE [LARGE SCALE GENOMIC DNA]</scope>
    <source>
        <strain evidence="10 11">CBS 6074</strain>
    </source>
</reference>
<dbReference type="RefSeq" id="XP_066077245.1">
    <property type="nucleotide sequence ID" value="XM_066221148.1"/>
</dbReference>
<dbReference type="InterPro" id="IPR051763">
    <property type="entry name" value="Copper_Homeo_Regul"/>
</dbReference>
<feature type="compositionally biased region" description="Low complexity" evidence="8">
    <location>
        <begin position="593"/>
        <end position="609"/>
    </location>
</feature>
<comment type="subcellular location">
    <subcellularLocation>
        <location evidence="1">Nucleus</location>
    </subcellularLocation>
</comment>
<dbReference type="PRINTS" id="PR00617">
    <property type="entry name" value="COPPERFIST"/>
</dbReference>
<feature type="region of interest" description="Disordered" evidence="8">
    <location>
        <begin position="566"/>
        <end position="724"/>
    </location>
</feature>
<dbReference type="GO" id="GO:0045944">
    <property type="term" value="P:positive regulation of transcription by RNA polymerase II"/>
    <property type="evidence" value="ECO:0007669"/>
    <property type="project" value="TreeGrafter"/>
</dbReference>
<sequence length="1217" mass="131296">MVLINERKYACEKCIKGHRVSGCTHTDRPLYEIKKKGRPATQCTHCKDKRKATGSSVHTKCACGTPKVPPTTTSIIQPALVEPAFLQPSSSSHESEQEKEEEIETRKGQPGSKATFPRGFKDVLEAAAAANALTGMLQEDSTVKIAERRVEALLNPCKCQSGGACKCCHPKKKDKDLDTEQNGESFWCPAADNNIPRPSPPLIVNPHLSPDNMHHPAHTSPHVHKTKLFSPYSVNPASQSRHGRKDINGSNKSSGRASPLPPSQTIRPPTRIKPITDFGRLIGAAINQDGTINAEIPRSAVGLPNLPGISTFDTAAENGGTKVEPMQYEDIDVDMPLAFPTNEDVVIGACMCGEDCSCPGCATHDNGNNNHNAHSHDHSNGCGEGCKGRHDCQHSINVPSGVTSIAQLISLAASHVPSPPETSSRFGYNTTIDPHDTRILPPSAQLNGEVARQMGIVQLKPLECCNGRCQCAPGECICEKECCGCCSRCACAEDDEDARMCNGDGHNNNQDQDPISLTVQQPKSSCCSSKANDDIPEISPISRQNSPLNTINQQQQSPSILFSPDAQTSLNQSRQPSPLSSDTTTPVNLPNNSGIPASIRRASSITSKSKSAKEGHDVSSSSHRRATVTGNPPVNATTTKSATKAIAPYNAQHHRTILPKPTTSHLNTNNGTNNASVPRLPTPSSLRRSSSSAAPTRSGSPAGIRNGESSAGSKAKSNDQQQLQQTDYPVQNISSTSSQPTVIPSQVPEYASYSWEQQTQHTQPQQSQDVSLQPDSSYIGQHRYPYSAEINPPSADSNSDPANATLLAFLQQFTETNSQSSQAQLQSQPQIQPQEQPQFDPSWYNLMQQSTIPQNPSNNGPLPQLTQSFDLDQIILQALSHSQSQQPPSDTQDSTFVHQQTAHALPIHDFNNHFFNAITSVPSAASISNQSIPPAVPISQTSHNHTPHLGRSNNVTPPPGPQFVTLVPGLPAEASYSPNWTSAGNKEQIIHDQRNRLRELENGAQSKKATQHLHNQNVDDNVTNHSQQDSHNFDTRQFETVTGDLIDLSKPLDPDTLNKIMKALQKHNDAISPPTVIPSQVEIPTLSTSTALPDSHSAAMMNLNSISSSMPASQNHEKTDDSNVNGHGNNNKEVTSDLDDMFNQFVTLDGQSQGQDQTATGDINHFDNIVSLSNDPIQGNIDQDSMSNQTSSAVWSDILNSSGWGKANIYGTCEGYL</sequence>
<keyword evidence="3" id="KW-0862">Zinc</keyword>
<dbReference type="GO" id="GO:0005634">
    <property type="term" value="C:nucleus"/>
    <property type="evidence" value="ECO:0007669"/>
    <property type="project" value="UniProtKB-SubCell"/>
</dbReference>
<dbReference type="AlphaFoldDB" id="A0AAX4JYQ5"/>
<feature type="compositionally biased region" description="Polar residues" evidence="8">
    <location>
        <begin position="1122"/>
        <end position="1133"/>
    </location>
</feature>
<keyword evidence="4" id="KW-0186">Copper</keyword>
<feature type="region of interest" description="Disordered" evidence="8">
    <location>
        <begin position="87"/>
        <end position="117"/>
    </location>
</feature>
<evidence type="ECO:0000256" key="4">
    <source>
        <dbReference type="ARBA" id="ARBA00023008"/>
    </source>
</evidence>
<dbReference type="PROSITE" id="PS01119">
    <property type="entry name" value="COPPER_FIST_1"/>
    <property type="match status" value="1"/>
</dbReference>
<keyword evidence="2" id="KW-0479">Metal-binding</keyword>
<dbReference type="GO" id="GO:0006878">
    <property type="term" value="P:intracellular copper ion homeostasis"/>
    <property type="evidence" value="ECO:0007669"/>
    <property type="project" value="TreeGrafter"/>
</dbReference>
<accession>A0AAX4JYQ5</accession>
<evidence type="ECO:0000256" key="2">
    <source>
        <dbReference type="ARBA" id="ARBA00022723"/>
    </source>
</evidence>
<dbReference type="InterPro" id="IPR001083">
    <property type="entry name" value="Cu_fist_DNA-bd_dom"/>
</dbReference>
<evidence type="ECO:0000256" key="1">
    <source>
        <dbReference type="ARBA" id="ARBA00004123"/>
    </source>
</evidence>
<dbReference type="SUPFAM" id="SSF57879">
    <property type="entry name" value="Zinc domain conserved in yeast copper-regulated transcription factors"/>
    <property type="match status" value="1"/>
</dbReference>
<evidence type="ECO:0000256" key="8">
    <source>
        <dbReference type="SAM" id="MobiDB-lite"/>
    </source>
</evidence>
<feature type="compositionally biased region" description="Polar residues" evidence="8">
    <location>
        <begin position="769"/>
        <end position="779"/>
    </location>
</feature>
<dbReference type="Pfam" id="PF00649">
    <property type="entry name" value="Copper-fist"/>
    <property type="match status" value="1"/>
</dbReference>
<protein>
    <recommendedName>
        <fullName evidence="9">Copper-fist domain-containing protein</fullName>
    </recommendedName>
</protein>
<evidence type="ECO:0000259" key="9">
    <source>
        <dbReference type="PROSITE" id="PS50073"/>
    </source>
</evidence>
<dbReference type="Gene3D" id="3.90.430.10">
    <property type="entry name" value="Copper fist DNA-binding domain"/>
    <property type="match status" value="1"/>
</dbReference>
<dbReference type="PANTHER" id="PTHR28088:SF5">
    <property type="entry name" value="TRANSCRIPTIONAL ACTIVATOR HAA1-RELATED"/>
    <property type="match status" value="1"/>
</dbReference>
<keyword evidence="11" id="KW-1185">Reference proteome</keyword>
<keyword evidence="5" id="KW-0805">Transcription regulation</keyword>
<dbReference type="GO" id="GO:0000981">
    <property type="term" value="F:DNA-binding transcription factor activity, RNA polymerase II-specific"/>
    <property type="evidence" value="ECO:0007669"/>
    <property type="project" value="TreeGrafter"/>
</dbReference>
<name>A0AAX4JYQ5_9TREE</name>
<evidence type="ECO:0000256" key="6">
    <source>
        <dbReference type="ARBA" id="ARBA00023163"/>
    </source>
</evidence>
<feature type="compositionally biased region" description="Low complexity" evidence="8">
    <location>
        <begin position="636"/>
        <end position="647"/>
    </location>
</feature>
<dbReference type="GO" id="GO:0000978">
    <property type="term" value="F:RNA polymerase II cis-regulatory region sequence-specific DNA binding"/>
    <property type="evidence" value="ECO:0007669"/>
    <property type="project" value="TreeGrafter"/>
</dbReference>
<evidence type="ECO:0000256" key="3">
    <source>
        <dbReference type="ARBA" id="ARBA00022833"/>
    </source>
</evidence>
<evidence type="ECO:0000256" key="5">
    <source>
        <dbReference type="ARBA" id="ARBA00023015"/>
    </source>
</evidence>
<dbReference type="FunFam" id="3.90.430.10:FF:000001">
    <property type="entry name" value="Copper fist DNA-binding protein"/>
    <property type="match status" value="1"/>
</dbReference>
<feature type="domain" description="Copper-fist" evidence="9">
    <location>
        <begin position="1"/>
        <end position="40"/>
    </location>
</feature>
<proteinExistence type="predicted"/>
<feature type="region of interest" description="Disordered" evidence="8">
    <location>
        <begin position="818"/>
        <end position="838"/>
    </location>
</feature>
<feature type="region of interest" description="Disordered" evidence="8">
    <location>
        <begin position="753"/>
        <end position="779"/>
    </location>
</feature>
<keyword evidence="6" id="KW-0804">Transcription</keyword>
<keyword evidence="7" id="KW-0539">Nucleus</keyword>
<feature type="region of interest" description="Disordered" evidence="8">
    <location>
        <begin position="232"/>
        <end position="271"/>
    </location>
</feature>
<gene>
    <name evidence="10" type="ORF">L201_005418</name>
</gene>
<dbReference type="GO" id="GO:0006879">
    <property type="term" value="P:intracellular iron ion homeostasis"/>
    <property type="evidence" value="ECO:0007669"/>
    <property type="project" value="TreeGrafter"/>
</dbReference>
<dbReference type="PROSITE" id="PS50073">
    <property type="entry name" value="COPPER_FIST_2"/>
    <property type="match status" value="1"/>
</dbReference>
<feature type="compositionally biased region" description="Polar residues" evidence="8">
    <location>
        <begin position="661"/>
        <end position="676"/>
    </location>
</feature>
<evidence type="ECO:0000256" key="7">
    <source>
        <dbReference type="ARBA" id="ARBA00023242"/>
    </source>
</evidence>
<dbReference type="InterPro" id="IPR036395">
    <property type="entry name" value="Cu_fist_DNA-bd_dom_sf"/>
</dbReference>
<dbReference type="SMART" id="SM01090">
    <property type="entry name" value="Copper-fist"/>
    <property type="match status" value="1"/>
</dbReference>
<dbReference type="GeneID" id="91096088"/>
<dbReference type="EMBL" id="CP144104">
    <property type="protein sequence ID" value="WWC90482.1"/>
    <property type="molecule type" value="Genomic_DNA"/>
</dbReference>
<dbReference type="Proteomes" id="UP001355207">
    <property type="component" value="Chromosome 7"/>
</dbReference>
<dbReference type="SMART" id="SM00412">
    <property type="entry name" value="Cu_FIST"/>
    <property type="match status" value="1"/>
</dbReference>
<evidence type="ECO:0000313" key="11">
    <source>
        <dbReference type="Proteomes" id="UP001355207"/>
    </source>
</evidence>
<feature type="region of interest" description="Disordered" evidence="8">
    <location>
        <begin position="1108"/>
        <end position="1133"/>
    </location>
</feature>